<comment type="subcellular location">
    <subcellularLocation>
        <location evidence="1">Secreted</location>
    </subcellularLocation>
</comment>
<dbReference type="PANTHER" id="PTHR38340">
    <property type="entry name" value="S-LAYER PROTEIN"/>
    <property type="match status" value="1"/>
</dbReference>
<dbReference type="Pfam" id="PF03160">
    <property type="entry name" value="Calx-beta"/>
    <property type="match status" value="1"/>
</dbReference>
<dbReference type="PROSITE" id="PS00330">
    <property type="entry name" value="HEMOLYSIN_CALCIUM"/>
    <property type="match status" value="1"/>
</dbReference>
<keyword evidence="5" id="KW-0106">Calcium</keyword>
<proteinExistence type="predicted"/>
<keyword evidence="3" id="KW-0732">Signal</keyword>
<gene>
    <name evidence="8" type="ORF">AN481_10205</name>
</gene>
<dbReference type="SMART" id="SM00237">
    <property type="entry name" value="Calx_beta"/>
    <property type="match status" value="1"/>
</dbReference>
<keyword evidence="2" id="KW-0964">Secreted</keyword>
<protein>
    <recommendedName>
        <fullName evidence="7">Calx-beta domain-containing protein</fullName>
    </recommendedName>
</protein>
<evidence type="ECO:0000259" key="7">
    <source>
        <dbReference type="SMART" id="SM00237"/>
    </source>
</evidence>
<dbReference type="Proteomes" id="UP000092382">
    <property type="component" value="Unassembled WGS sequence"/>
</dbReference>
<dbReference type="InterPro" id="IPR018511">
    <property type="entry name" value="Hemolysin-typ_Ca-bd_CS"/>
</dbReference>
<evidence type="ECO:0000256" key="6">
    <source>
        <dbReference type="SAM" id="MobiDB-lite"/>
    </source>
</evidence>
<dbReference type="SUPFAM" id="SSF141072">
    <property type="entry name" value="CalX-like"/>
    <property type="match status" value="1"/>
</dbReference>
<dbReference type="Pfam" id="PF00353">
    <property type="entry name" value="HemolysinCabind"/>
    <property type="match status" value="4"/>
</dbReference>
<dbReference type="InterPro" id="IPR001343">
    <property type="entry name" value="Hemolysn_Ca-bd"/>
</dbReference>
<evidence type="ECO:0000256" key="1">
    <source>
        <dbReference type="ARBA" id="ARBA00004613"/>
    </source>
</evidence>
<dbReference type="EMBL" id="LJOY01000029">
    <property type="protein sequence ID" value="OBQ25441.1"/>
    <property type="molecule type" value="Genomic_DNA"/>
</dbReference>
<evidence type="ECO:0000256" key="2">
    <source>
        <dbReference type="ARBA" id="ARBA00022525"/>
    </source>
</evidence>
<dbReference type="InterPro" id="IPR025193">
    <property type="entry name" value="DUF4114"/>
</dbReference>
<dbReference type="Gene3D" id="2.150.10.10">
    <property type="entry name" value="Serralysin-like metalloprotease, C-terminal"/>
    <property type="match status" value="3"/>
</dbReference>
<evidence type="ECO:0000256" key="5">
    <source>
        <dbReference type="ARBA" id="ARBA00022837"/>
    </source>
</evidence>
<evidence type="ECO:0000256" key="3">
    <source>
        <dbReference type="ARBA" id="ARBA00022729"/>
    </source>
</evidence>
<keyword evidence="4" id="KW-0677">Repeat</keyword>
<dbReference type="GO" id="GO:0007154">
    <property type="term" value="P:cell communication"/>
    <property type="evidence" value="ECO:0007669"/>
    <property type="project" value="InterPro"/>
</dbReference>
<reference evidence="8 9" key="1">
    <citation type="submission" date="2015-09" db="EMBL/GenBank/DDBJ databases">
        <title>Whole genome shotgun sequence assembly of Aphanizomenon flos-aquae UKL13.</title>
        <authorList>
            <person name="Driscoll C."/>
        </authorList>
    </citation>
    <scope>NUCLEOTIDE SEQUENCE [LARGE SCALE GENOMIC DNA]</scope>
    <source>
        <strain evidence="8">MDT13</strain>
    </source>
</reference>
<dbReference type="InterPro" id="IPR011049">
    <property type="entry name" value="Serralysin-like_metalloprot_C"/>
</dbReference>
<organism evidence="8 9">
    <name type="scientific">Aphanizomenon flos-aquae LD13</name>
    <dbReference type="NCBI Taxonomy" id="1710894"/>
    <lineage>
        <taxon>Bacteria</taxon>
        <taxon>Bacillati</taxon>
        <taxon>Cyanobacteriota</taxon>
        <taxon>Cyanophyceae</taxon>
        <taxon>Nostocales</taxon>
        <taxon>Aphanizomenonaceae</taxon>
        <taxon>Aphanizomenon</taxon>
    </lineage>
</organism>
<dbReference type="PRINTS" id="PR00313">
    <property type="entry name" value="CABNDNGRPT"/>
</dbReference>
<name>A0A1B7VX05_APHFL</name>
<feature type="domain" description="Calx-beta" evidence="7">
    <location>
        <begin position="247"/>
        <end position="349"/>
    </location>
</feature>
<comment type="caution">
    <text evidence="8">The sequence shown here is derived from an EMBL/GenBank/DDBJ whole genome shotgun (WGS) entry which is preliminary data.</text>
</comment>
<accession>A0A1B7VX05</accession>
<dbReference type="Pfam" id="PF13448">
    <property type="entry name" value="DUF4114"/>
    <property type="match status" value="1"/>
</dbReference>
<dbReference type="InterPro" id="IPR050557">
    <property type="entry name" value="RTX_toxin/Mannuronan_C5-epim"/>
</dbReference>
<dbReference type="PANTHER" id="PTHR38340:SF1">
    <property type="entry name" value="S-LAYER PROTEIN"/>
    <property type="match status" value="1"/>
</dbReference>
<dbReference type="GO" id="GO:0005509">
    <property type="term" value="F:calcium ion binding"/>
    <property type="evidence" value="ECO:0007669"/>
    <property type="project" value="InterPro"/>
</dbReference>
<dbReference type="Gene3D" id="2.60.40.2030">
    <property type="match status" value="1"/>
</dbReference>
<dbReference type="GO" id="GO:0005576">
    <property type="term" value="C:extracellular region"/>
    <property type="evidence" value="ECO:0007669"/>
    <property type="project" value="UniProtKB-SubCell"/>
</dbReference>
<sequence>MIINGTSGQDNLEAKKNDQLFGFEGDDILDASNGQGSNLLDGGSGNDKLVGNNQDTLKGGAGTDSLYALGSSGFNTLEGGEDNDQLFVVEGGNNTLSGESGNDTLTVSGGSGNNTLNGGIGNDKLDVSNLTGNNILNGNEGDDILVGGLGSDQLFGGSGDDLLFGGVKGSKLTGGTGADKFYLASAAIPEVAIEVLDFTQGEDKIIIEGIPEIANFANLILTQTGSDTTVKANIGGSVKSLGILKNIQANILTPNDFNFIAPIFSITPASATEGNAINFTVTRTGDNQSNQSVNVSTSIATGDTASANDLIANTQTFTFASGETTKTFTVQTSQDVLFEGNETFTVSLSNPTNGAIISLSNGTAKGTINNDDSAPNKKPILQNFTQNGQEDQIISFGIGDFKDKGKYQDEDNNDLIAIKVISLPTTGSLTFVNGQLTVNQEISVNDLANMRYNPVANANGNVATFTVAAIDNGTPKAESDPATITINLTPVNDPPIAQNDQLSVSQGSLGTINPLNNDSDPDGDNLKIAGKTDGKYGKVDINGNNLTYTLLDANYLGNDVFSYTVSDGSLSASANVRVTVTAKAASGTVAPTQLISIAPGDKLIPQEAGALTGIVDKLAYRFSDYNPSLVKNSLQNALNQTSAAFNNLFGLYEVDDETGAVNGIKPGESGYAKAALSKVVDNFIVRVGGLSSGAASDVVVTRGKIYSPFAIANGGNFSGNIQQAINAFFTANPNNSPANAQNYTTLPVAYFSFGVANPDGAAHLKSFGNNTFGFEDLPAGVGVSDYDFNDTMFSFGGIA</sequence>
<evidence type="ECO:0000313" key="8">
    <source>
        <dbReference type="EMBL" id="OBQ25441.1"/>
    </source>
</evidence>
<dbReference type="STRING" id="1803587.GCA_001593825_02809"/>
<dbReference type="SUPFAM" id="SSF51120">
    <property type="entry name" value="beta-Roll"/>
    <property type="match status" value="2"/>
</dbReference>
<feature type="region of interest" description="Disordered" evidence="6">
    <location>
        <begin position="32"/>
        <end position="53"/>
    </location>
</feature>
<dbReference type="Gene3D" id="2.60.40.2810">
    <property type="match status" value="1"/>
</dbReference>
<dbReference type="Pfam" id="PF17963">
    <property type="entry name" value="Big_9"/>
    <property type="match status" value="1"/>
</dbReference>
<evidence type="ECO:0000256" key="4">
    <source>
        <dbReference type="ARBA" id="ARBA00022737"/>
    </source>
</evidence>
<dbReference type="AlphaFoldDB" id="A0A1B7VX05"/>
<dbReference type="InterPro" id="IPR003644">
    <property type="entry name" value="Calx_beta"/>
</dbReference>
<evidence type="ECO:0000313" key="9">
    <source>
        <dbReference type="Proteomes" id="UP000092382"/>
    </source>
</evidence>
<dbReference type="PATRIC" id="fig|1710894.3.peg.4109"/>
<dbReference type="InterPro" id="IPR038081">
    <property type="entry name" value="CalX-like_sf"/>
</dbReference>
<dbReference type="GO" id="GO:0016020">
    <property type="term" value="C:membrane"/>
    <property type="evidence" value="ECO:0007669"/>
    <property type="project" value="InterPro"/>
</dbReference>